<evidence type="ECO:0000256" key="2">
    <source>
        <dbReference type="PROSITE-ProRule" id="PRU00169"/>
    </source>
</evidence>
<dbReference type="EMBL" id="CADCWM010000444">
    <property type="protein sequence ID" value="CAA9559641.1"/>
    <property type="molecule type" value="Genomic_DNA"/>
</dbReference>
<gene>
    <name evidence="4" type="ORF">AVDCRST_MAG88-1384</name>
</gene>
<evidence type="ECO:0000256" key="1">
    <source>
        <dbReference type="ARBA" id="ARBA00022553"/>
    </source>
</evidence>
<dbReference type="PANTHER" id="PTHR44591:SF18">
    <property type="entry name" value="REGULATORY PROTEIN"/>
    <property type="match status" value="1"/>
</dbReference>
<accession>A0A6J4UYF3</accession>
<dbReference type="InterPro" id="IPR001789">
    <property type="entry name" value="Sig_transdc_resp-reg_receiver"/>
</dbReference>
<keyword evidence="1 2" id="KW-0597">Phosphoprotein</keyword>
<dbReference type="Gene3D" id="3.40.50.2300">
    <property type="match status" value="1"/>
</dbReference>
<dbReference type="SMART" id="SM00448">
    <property type="entry name" value="REC"/>
    <property type="match status" value="1"/>
</dbReference>
<proteinExistence type="predicted"/>
<dbReference type="SUPFAM" id="SSF52172">
    <property type="entry name" value="CheY-like"/>
    <property type="match status" value="1"/>
</dbReference>
<feature type="modified residue" description="4-aspartylphosphate" evidence="2">
    <location>
        <position position="58"/>
    </location>
</feature>
<protein>
    <recommendedName>
        <fullName evidence="3">Response regulatory domain-containing protein</fullName>
    </recommendedName>
</protein>
<dbReference type="InterPro" id="IPR050595">
    <property type="entry name" value="Bact_response_regulator"/>
</dbReference>
<dbReference type="InterPro" id="IPR011006">
    <property type="entry name" value="CheY-like_superfamily"/>
</dbReference>
<feature type="domain" description="Response regulatory" evidence="3">
    <location>
        <begin position="9"/>
        <end position="127"/>
    </location>
</feature>
<dbReference type="Pfam" id="PF00072">
    <property type="entry name" value="Response_reg"/>
    <property type="match status" value="1"/>
</dbReference>
<evidence type="ECO:0000259" key="3">
    <source>
        <dbReference type="PROSITE" id="PS50110"/>
    </source>
</evidence>
<dbReference type="PROSITE" id="PS50110">
    <property type="entry name" value="RESPONSE_REGULATORY"/>
    <property type="match status" value="1"/>
</dbReference>
<dbReference type="GO" id="GO:0000160">
    <property type="term" value="P:phosphorelay signal transduction system"/>
    <property type="evidence" value="ECO:0007669"/>
    <property type="project" value="InterPro"/>
</dbReference>
<name>A0A6J4UYF3_9BACT</name>
<evidence type="ECO:0000313" key="4">
    <source>
        <dbReference type="EMBL" id="CAA9559641.1"/>
    </source>
</evidence>
<sequence length="138" mass="15032">MSATTFLPRIVVVDDDELLAELLQTFLADLGYDVAYCPRGDEAFAFIQAHRPDAIILDLRMGEVGGLGVLHLLATDPRTARIPVLLCTGVAPVELQAWDEVLTRMGVPILFKPFTLPELAAAVRALLPSDKTPVARRP</sequence>
<dbReference type="PANTHER" id="PTHR44591">
    <property type="entry name" value="STRESS RESPONSE REGULATOR PROTEIN 1"/>
    <property type="match status" value="1"/>
</dbReference>
<reference evidence="4" key="1">
    <citation type="submission" date="2020-02" db="EMBL/GenBank/DDBJ databases">
        <authorList>
            <person name="Meier V. D."/>
        </authorList>
    </citation>
    <scope>NUCLEOTIDE SEQUENCE</scope>
    <source>
        <strain evidence="4">AVDCRST_MAG88</strain>
    </source>
</reference>
<organism evidence="4">
    <name type="scientific">uncultured Thermomicrobiales bacterium</name>
    <dbReference type="NCBI Taxonomy" id="1645740"/>
    <lineage>
        <taxon>Bacteria</taxon>
        <taxon>Pseudomonadati</taxon>
        <taxon>Thermomicrobiota</taxon>
        <taxon>Thermomicrobia</taxon>
        <taxon>Thermomicrobiales</taxon>
        <taxon>environmental samples</taxon>
    </lineage>
</organism>
<dbReference type="AlphaFoldDB" id="A0A6J4UYF3"/>